<gene>
    <name evidence="1" type="ORF">IPO85_09355</name>
</gene>
<organism evidence="1 2">
    <name type="scientific">Candidatus Defluviibacterium haderslevense</name>
    <dbReference type="NCBI Taxonomy" id="2981993"/>
    <lineage>
        <taxon>Bacteria</taxon>
        <taxon>Pseudomonadati</taxon>
        <taxon>Bacteroidota</taxon>
        <taxon>Saprospiria</taxon>
        <taxon>Saprospirales</taxon>
        <taxon>Saprospiraceae</taxon>
        <taxon>Candidatus Defluviibacterium</taxon>
    </lineage>
</organism>
<comment type="caution">
    <text evidence="1">The sequence shown here is derived from an EMBL/GenBank/DDBJ whole genome shotgun (WGS) entry which is preliminary data.</text>
</comment>
<reference evidence="1 2" key="1">
    <citation type="submission" date="2020-10" db="EMBL/GenBank/DDBJ databases">
        <title>Connecting structure to function with the recovery of over 1000 high-quality activated sludge metagenome-assembled genomes encoding full-length rRNA genes using long-read sequencing.</title>
        <authorList>
            <person name="Singleton C.M."/>
            <person name="Petriglieri F."/>
            <person name="Kristensen J.M."/>
            <person name="Kirkegaard R.H."/>
            <person name="Michaelsen T.Y."/>
            <person name="Andersen M.H."/>
            <person name="Karst S.M."/>
            <person name="Dueholm M.S."/>
            <person name="Nielsen P.H."/>
            <person name="Albertsen M."/>
        </authorList>
    </citation>
    <scope>NUCLEOTIDE SEQUENCE [LARGE SCALE GENOMIC DNA]</scope>
    <source>
        <strain evidence="1">Ribe_18-Q3-R11-54_BAT3C.373</strain>
    </source>
</reference>
<evidence type="ECO:0000313" key="2">
    <source>
        <dbReference type="Proteomes" id="UP000808349"/>
    </source>
</evidence>
<dbReference type="Proteomes" id="UP000808349">
    <property type="component" value="Unassembled WGS sequence"/>
</dbReference>
<proteinExistence type="predicted"/>
<sequence length="215" mass="25209">MKIQIIIVIFLFFAYNNLTSQVLYKIGITQMADYNFEGYIPILARFGKESYYTYPGVEFEVLYSPSSLKLISFGLNTNTFLTKHKTTDLCSNEFLDTYKKCSYNFNNLFTIIKLGPRIGHNFNKRFGIHGEIFVTQKLFKTLSNNRAERKIAYGQFLGSNSHNLALRFELSWNWGSSLMKGIYFSYNYNIYKHSYVFSLQLYEMDQHMLSLGLKF</sequence>
<accession>A0A9D7XHH4</accession>
<dbReference type="EMBL" id="JADKFW010000005">
    <property type="protein sequence ID" value="MBK9717703.1"/>
    <property type="molecule type" value="Genomic_DNA"/>
</dbReference>
<dbReference type="AlphaFoldDB" id="A0A9D7XHH4"/>
<name>A0A9D7XHH4_9BACT</name>
<evidence type="ECO:0000313" key="1">
    <source>
        <dbReference type="EMBL" id="MBK9717703.1"/>
    </source>
</evidence>
<protein>
    <submittedName>
        <fullName evidence="1">Uncharacterized protein</fullName>
    </submittedName>
</protein>